<dbReference type="InterPro" id="IPR029058">
    <property type="entry name" value="AB_hydrolase_fold"/>
</dbReference>
<reference evidence="2 3" key="1">
    <citation type="journal article" date="2017" name="Int. J. Syst. Evol. Microbiol.">
        <title>Roseitalea porphyridii gen. nov., sp. nov., isolated from a red alga, and reclassification of Hoeflea suaedae Chung et al. 2013 as Pseudohoeflea suaedae gen. nov., comb. nov.</title>
        <authorList>
            <person name="Hyeon J.W."/>
            <person name="Jeong S.E."/>
            <person name="Baek K."/>
            <person name="Jeon C.O."/>
        </authorList>
    </citation>
    <scope>NUCLEOTIDE SEQUENCE [LARGE SCALE GENOMIC DNA]</scope>
    <source>
        <strain evidence="2 3">MA7-20</strain>
    </source>
</reference>
<evidence type="ECO:0000313" key="2">
    <source>
        <dbReference type="EMBL" id="QBK29330.1"/>
    </source>
</evidence>
<feature type="chain" id="PRO_5020272536" evidence="1">
    <location>
        <begin position="35"/>
        <end position="591"/>
    </location>
</feature>
<name>A0A4P6UZC0_9HYPH</name>
<dbReference type="AlphaFoldDB" id="A0A4P6UZC0"/>
<protein>
    <submittedName>
        <fullName evidence="2">Alpha/beta fold hydrolase</fullName>
    </submittedName>
</protein>
<accession>A0A4P6UZC0</accession>
<sequence>MQHSGTELSAPGILSRLVFAALLALTLSAQPALAQQAELEPDLVALGLMAADTPAERLAEVEAALADADRQMDPRFVFGLLQERVELLEALDDPRLGDALVAVARFGVRHRDLLQADPAPWFERAADAYVGAGATRNALAALEMAIDLRAAANAPTERLAALLDRMAELADAAGNEAAAERSRERAAALRTAPFAATDGATRSADEGFTEVEVFYATDRKRTGADEPNRFFGFERGDLQYGRAQVTIPNRHRPGAIEVPSIWRLEFGASPSRHVILQSVEPVPADAFFGAVSTRLQDRGSDEAFIFVHGYNVTFEAAAKRAAQLAYDMKFAGVPVVYSWPSRGATTGYIADTAVVRLSGRRLSHFLEDFVRRSGARRVHLIAHSMGNRALTDALELLALRTDPANLPRPVFGQVVFAAPDVDAGLFAEMIRTIRPLALRQTLYASESDWALAVSRKLHGDAPRAGQGGDSMLKSPVLDSIDMSELGQDMLAHGYFADESSALIDLMALFWRNAAPERRCGLEAVDDGGSTLPLWRYRTGVCQENALLGVLGHLRNQDTDSISAARETIAAIVSDEALADVVEPVVMRLIGE</sequence>
<organism evidence="2 3">
    <name type="scientific">Roseitalea porphyridii</name>
    <dbReference type="NCBI Taxonomy" id="1852022"/>
    <lineage>
        <taxon>Bacteria</taxon>
        <taxon>Pseudomonadati</taxon>
        <taxon>Pseudomonadota</taxon>
        <taxon>Alphaproteobacteria</taxon>
        <taxon>Hyphomicrobiales</taxon>
        <taxon>Ahrensiaceae</taxon>
        <taxon>Roseitalea</taxon>
    </lineage>
</organism>
<gene>
    <name evidence="2" type="ORF">E0E05_01195</name>
</gene>
<evidence type="ECO:0000256" key="1">
    <source>
        <dbReference type="SAM" id="SignalP"/>
    </source>
</evidence>
<dbReference type="RefSeq" id="WP_131615031.1">
    <property type="nucleotide sequence ID" value="NZ_CP036532.1"/>
</dbReference>
<proteinExistence type="predicted"/>
<dbReference type="PANTHER" id="PTHR36513">
    <property type="entry name" value="ABC TRANSMEMBRANE TYPE-1 DOMAIN-CONTAINING PROTEIN"/>
    <property type="match status" value="1"/>
</dbReference>
<dbReference type="GO" id="GO:0016787">
    <property type="term" value="F:hydrolase activity"/>
    <property type="evidence" value="ECO:0007669"/>
    <property type="project" value="UniProtKB-KW"/>
</dbReference>
<keyword evidence="3" id="KW-1185">Reference proteome</keyword>
<dbReference type="Gene3D" id="3.40.50.1820">
    <property type="entry name" value="alpha/beta hydrolase"/>
    <property type="match status" value="1"/>
</dbReference>
<dbReference type="Pfam" id="PF05990">
    <property type="entry name" value="DUF900"/>
    <property type="match status" value="1"/>
</dbReference>
<dbReference type="OrthoDB" id="9797755at2"/>
<keyword evidence="2" id="KW-0378">Hydrolase</keyword>
<dbReference type="SUPFAM" id="SSF53474">
    <property type="entry name" value="alpha/beta-Hydrolases"/>
    <property type="match status" value="1"/>
</dbReference>
<evidence type="ECO:0000313" key="3">
    <source>
        <dbReference type="Proteomes" id="UP000293719"/>
    </source>
</evidence>
<dbReference type="EMBL" id="CP036532">
    <property type="protein sequence ID" value="QBK29330.1"/>
    <property type="molecule type" value="Genomic_DNA"/>
</dbReference>
<dbReference type="InterPro" id="IPR010297">
    <property type="entry name" value="DUF900_hydrolase"/>
</dbReference>
<keyword evidence="1" id="KW-0732">Signal</keyword>
<dbReference type="KEGG" id="rpod:E0E05_01195"/>
<feature type="signal peptide" evidence="1">
    <location>
        <begin position="1"/>
        <end position="34"/>
    </location>
</feature>
<dbReference type="Proteomes" id="UP000293719">
    <property type="component" value="Chromosome"/>
</dbReference>
<dbReference type="GeneID" id="90765897"/>
<dbReference type="PANTHER" id="PTHR36513:SF1">
    <property type="entry name" value="TRANSMEMBRANE PROTEIN"/>
    <property type="match status" value="1"/>
</dbReference>